<evidence type="ECO:0000256" key="13">
    <source>
        <dbReference type="SAM" id="Phobius"/>
    </source>
</evidence>
<dbReference type="SUPFAM" id="SSF64005">
    <property type="entry name" value="Undecaprenyl diphosphate synthase"/>
    <property type="match status" value="1"/>
</dbReference>
<evidence type="ECO:0000256" key="2">
    <source>
        <dbReference type="ARBA" id="ARBA00004586"/>
    </source>
</evidence>
<evidence type="ECO:0000256" key="3">
    <source>
        <dbReference type="ARBA" id="ARBA00004922"/>
    </source>
</evidence>
<evidence type="ECO:0000256" key="8">
    <source>
        <dbReference type="ARBA" id="ARBA00022824"/>
    </source>
</evidence>
<evidence type="ECO:0000256" key="12">
    <source>
        <dbReference type="ARBA" id="ARBA00047353"/>
    </source>
</evidence>
<comment type="cofactor">
    <cofactor evidence="1">
        <name>Mg(2+)</name>
        <dbReference type="ChEBI" id="CHEBI:18420"/>
    </cofactor>
</comment>
<evidence type="ECO:0000256" key="6">
    <source>
        <dbReference type="ARBA" id="ARBA00022679"/>
    </source>
</evidence>
<evidence type="ECO:0000256" key="5">
    <source>
        <dbReference type="ARBA" id="ARBA00012596"/>
    </source>
</evidence>
<evidence type="ECO:0000256" key="1">
    <source>
        <dbReference type="ARBA" id="ARBA00001946"/>
    </source>
</evidence>
<dbReference type="PANTHER" id="PTHR21528">
    <property type="entry name" value="DEHYDRODOLICHYL DIPHOSPHATE SYNTHASE COMPLEX SUBUNIT NUS1"/>
    <property type="match status" value="1"/>
</dbReference>
<evidence type="ECO:0000256" key="9">
    <source>
        <dbReference type="ARBA" id="ARBA00022842"/>
    </source>
</evidence>
<evidence type="ECO:0000256" key="4">
    <source>
        <dbReference type="ARBA" id="ARBA00005432"/>
    </source>
</evidence>
<evidence type="ECO:0000256" key="11">
    <source>
        <dbReference type="ARBA" id="ARBA00023136"/>
    </source>
</evidence>
<keyword evidence="9" id="KW-0460">Magnesium</keyword>
<comment type="similarity">
    <text evidence="4">Belongs to the UPP synthase family.</text>
</comment>
<keyword evidence="7 13" id="KW-0812">Transmembrane</keyword>
<protein>
    <recommendedName>
        <fullName evidence="5">ditrans,polycis-polyprenyl diphosphate synthase [(2E,6E)-farnesyldiphosphate specific]</fullName>
        <ecNumber evidence="5">2.5.1.87</ecNumber>
    </recommendedName>
</protein>
<comment type="subcellular location">
    <subcellularLocation>
        <location evidence="2">Endoplasmic reticulum membrane</location>
    </subcellularLocation>
</comment>
<comment type="catalytic activity">
    <reaction evidence="12">
        <text>n isopentenyl diphosphate + (2E,6E)-farnesyl diphosphate = a di-trans,poly-cis-polyprenyl diphosphate + n diphosphate</text>
        <dbReference type="Rhea" id="RHEA:53008"/>
        <dbReference type="Rhea" id="RHEA-COMP:19494"/>
        <dbReference type="ChEBI" id="CHEBI:33019"/>
        <dbReference type="ChEBI" id="CHEBI:128769"/>
        <dbReference type="ChEBI" id="CHEBI:136960"/>
        <dbReference type="ChEBI" id="CHEBI:175763"/>
        <dbReference type="EC" id="2.5.1.87"/>
    </reaction>
</comment>
<evidence type="ECO:0000256" key="10">
    <source>
        <dbReference type="ARBA" id="ARBA00022989"/>
    </source>
</evidence>
<dbReference type="InterPro" id="IPR038887">
    <property type="entry name" value="Nus1/NgBR"/>
</dbReference>
<dbReference type="GO" id="GO:1904423">
    <property type="term" value="C:dehydrodolichyl diphosphate synthase complex"/>
    <property type="evidence" value="ECO:0007669"/>
    <property type="project" value="InterPro"/>
</dbReference>
<dbReference type="AlphaFoldDB" id="A0A2P2J8A0"/>
<evidence type="ECO:0000313" key="14">
    <source>
        <dbReference type="EMBL" id="MBW89715.1"/>
    </source>
</evidence>
<reference evidence="14" key="1">
    <citation type="submission" date="2018-02" db="EMBL/GenBank/DDBJ databases">
        <title>Rhizophora mucronata_Transcriptome.</title>
        <authorList>
            <person name="Meera S.P."/>
            <person name="Sreeshan A."/>
            <person name="Augustine A."/>
        </authorList>
    </citation>
    <scope>NUCLEOTIDE SEQUENCE</scope>
    <source>
        <tissue evidence="14">Leaf</tissue>
    </source>
</reference>
<dbReference type="UniPathway" id="UPA00378"/>
<sequence>MMDARYEVQRFPCCGNQIVNLGLRLLWHFLHLFVSLWYLGVGMVDGVESYLISCGILNRYKSFDVSKLNYLAIVMESEDARRISKVIQLLQWLEAIGVKHLCLYDVEGILKRSKESILQKLNNAVLYEDIEEKKDLQQDKKHITLEFTSISDGKEAVAKAANLLYSKYLELAKTDKGQEVLMYTEAHLDDTLRAIGYRGPEPDLLLVYGPARCHLGFPAWRMRYTEIVHMGPLKSMRYGSLAKAISKFTMVRQNYGK</sequence>
<dbReference type="GO" id="GO:0045547">
    <property type="term" value="F:ditrans,polycis-polyprenyl diphosphate synthase [(2E,6E)-farnesyl diphosphate specific] activity"/>
    <property type="evidence" value="ECO:0007669"/>
    <property type="project" value="UniProtKB-EC"/>
</dbReference>
<dbReference type="EC" id="2.5.1.87" evidence="5"/>
<keyword evidence="10 13" id="KW-1133">Transmembrane helix</keyword>
<dbReference type="GO" id="GO:0005789">
    <property type="term" value="C:endoplasmic reticulum membrane"/>
    <property type="evidence" value="ECO:0007669"/>
    <property type="project" value="UniProtKB-SubCell"/>
</dbReference>
<feature type="transmembrane region" description="Helical" evidence="13">
    <location>
        <begin position="21"/>
        <end position="40"/>
    </location>
</feature>
<accession>A0A2P2J8A0</accession>
<comment type="pathway">
    <text evidence="3">Protein modification; protein glycosylation.</text>
</comment>
<proteinExistence type="inferred from homology"/>
<keyword evidence="6" id="KW-0808">Transferase</keyword>
<dbReference type="EMBL" id="GGEC01009232">
    <property type="protein sequence ID" value="MBW89715.1"/>
    <property type="molecule type" value="Transcribed_RNA"/>
</dbReference>
<organism evidence="14">
    <name type="scientific">Rhizophora mucronata</name>
    <name type="common">Asiatic mangrove</name>
    <dbReference type="NCBI Taxonomy" id="61149"/>
    <lineage>
        <taxon>Eukaryota</taxon>
        <taxon>Viridiplantae</taxon>
        <taxon>Streptophyta</taxon>
        <taxon>Embryophyta</taxon>
        <taxon>Tracheophyta</taxon>
        <taxon>Spermatophyta</taxon>
        <taxon>Magnoliopsida</taxon>
        <taxon>eudicotyledons</taxon>
        <taxon>Gunneridae</taxon>
        <taxon>Pentapetalae</taxon>
        <taxon>rosids</taxon>
        <taxon>fabids</taxon>
        <taxon>Malpighiales</taxon>
        <taxon>Rhizophoraceae</taxon>
        <taxon>Rhizophora</taxon>
    </lineage>
</organism>
<keyword evidence="11 13" id="KW-0472">Membrane</keyword>
<dbReference type="InterPro" id="IPR036424">
    <property type="entry name" value="UPP_synth-like_sf"/>
</dbReference>
<evidence type="ECO:0000256" key="7">
    <source>
        <dbReference type="ARBA" id="ARBA00022692"/>
    </source>
</evidence>
<name>A0A2P2J8A0_RHIMU</name>
<keyword evidence="8" id="KW-0256">Endoplasmic reticulum</keyword>
<dbReference type="PANTHER" id="PTHR21528:SF0">
    <property type="entry name" value="DEHYDRODOLICHYL DIPHOSPHATE SYNTHASE COMPLEX SUBUNIT NUS1"/>
    <property type="match status" value="1"/>
</dbReference>
<dbReference type="Gene3D" id="3.40.1180.10">
    <property type="entry name" value="Decaprenyl diphosphate synthase-like"/>
    <property type="match status" value="1"/>
</dbReference>